<keyword evidence="9" id="KW-0479">Metal-binding</keyword>
<dbReference type="InterPro" id="IPR036320">
    <property type="entry name" value="Glycosyl_Trfase_fam3_N_dom_sf"/>
</dbReference>
<evidence type="ECO:0000256" key="4">
    <source>
        <dbReference type="ARBA" id="ARBA00022679"/>
    </source>
</evidence>
<keyword evidence="4 9" id="KW-0808">Transferase</keyword>
<feature type="binding site" evidence="9">
    <location>
        <position position="245"/>
    </location>
    <ligand>
        <name>Mg(2+)</name>
        <dbReference type="ChEBI" id="CHEBI:18420"/>
        <label>2</label>
    </ligand>
</feature>
<comment type="function">
    <text evidence="9">Catalyzes the transfer of the phosphoribosyl group of 5-phosphorylribose-1-pyrophosphate (PRPP) to anthranilate to yield N-(5'-phosphoribosyl)-anthranilate (PRA).</text>
</comment>
<dbReference type="PANTHER" id="PTHR43285:SF2">
    <property type="entry name" value="ANTHRANILATE PHOSPHORIBOSYLTRANSFERASE"/>
    <property type="match status" value="1"/>
</dbReference>
<evidence type="ECO:0000256" key="1">
    <source>
        <dbReference type="ARBA" id="ARBA00004907"/>
    </source>
</evidence>
<keyword evidence="3 9" id="KW-0328">Glycosyltransferase</keyword>
<feature type="binding site" evidence="9">
    <location>
        <position position="113"/>
    </location>
    <ligand>
        <name>Mg(2+)</name>
        <dbReference type="ChEBI" id="CHEBI:18420"/>
        <label>1</label>
    </ligand>
</feature>
<dbReference type="InterPro" id="IPR035902">
    <property type="entry name" value="Nuc_phospho_transferase"/>
</dbReference>
<feature type="binding site" evidence="9">
    <location>
        <position position="187"/>
    </location>
    <ligand>
        <name>anthranilate</name>
        <dbReference type="ChEBI" id="CHEBI:16567"/>
        <label>2</label>
    </ligand>
</feature>
<evidence type="ECO:0000313" key="12">
    <source>
        <dbReference type="EMBL" id="PJI93488.1"/>
    </source>
</evidence>
<dbReference type="Pfam" id="PF00591">
    <property type="entry name" value="Glycos_transf_3"/>
    <property type="match status" value="1"/>
</dbReference>
<dbReference type="Pfam" id="PF02885">
    <property type="entry name" value="Glycos_trans_3N"/>
    <property type="match status" value="1"/>
</dbReference>
<keyword evidence="6 9" id="KW-0057">Aromatic amino acid biosynthesis</keyword>
<accession>A0A2M8WRE6</accession>
<keyword evidence="13" id="KW-1185">Reference proteome</keyword>
<evidence type="ECO:0000313" key="13">
    <source>
        <dbReference type="Proteomes" id="UP000231586"/>
    </source>
</evidence>
<proteinExistence type="inferred from homology"/>
<dbReference type="SUPFAM" id="SSF47648">
    <property type="entry name" value="Nucleoside phosphorylase/phosphoribosyltransferase N-terminal domain"/>
    <property type="match status" value="1"/>
</dbReference>
<comment type="caution">
    <text evidence="9">Lacks conserved residue(s) required for the propagation of feature annotation.</text>
</comment>
<sequence length="366" mass="37310">MSVPPVPPVPGRPQAAPAIADPTWPDLLTALVARQDLTTAQTAWVMEQVMTGTVSPVRLASFLVALRAKGETVDELAGLADTMLAHAHRFSVAGPSVDIVGTGGDRAHTVNISTMAAVVLAGAGVRVVKHGNRAASSSSGSADVLEALGIRLDQPAERVAELADEVGITFCFAQVFHPGFRHSAVARSELAIATAFNFLGPLTNPAQPRATAIGVADARMAGLMAGVLAGRGTSALLFRGEDGLDELAATAPSRIWEVRDGVVTESVLDAVADLGLPRVTVEDLRGADAAYNAGVARDVLAGAVGPVRETVLLNAAAALVADGTRPGTAEGSLAERLTAGIEIAVHSVDSGAATAALGRWVAASQR</sequence>
<keyword evidence="9" id="KW-0460">Magnesium</keyword>
<dbReference type="GO" id="GO:0004048">
    <property type="term" value="F:anthranilate phosphoribosyltransferase activity"/>
    <property type="evidence" value="ECO:0007669"/>
    <property type="project" value="UniProtKB-UniRule"/>
</dbReference>
<feature type="binding site" evidence="9">
    <location>
        <position position="246"/>
    </location>
    <ligand>
        <name>Mg(2+)</name>
        <dbReference type="ChEBI" id="CHEBI:18420"/>
        <label>1</label>
    </ligand>
</feature>
<dbReference type="Gene3D" id="3.40.1030.10">
    <property type="entry name" value="Nucleoside phosphorylase/phosphoribosyltransferase catalytic domain"/>
    <property type="match status" value="1"/>
</dbReference>
<feature type="binding site" evidence="9">
    <location>
        <position position="141"/>
    </location>
    <ligand>
        <name>5-phospho-alpha-D-ribose 1-diphosphate</name>
        <dbReference type="ChEBI" id="CHEBI:58017"/>
    </ligand>
</feature>
<dbReference type="NCBIfam" id="TIGR01245">
    <property type="entry name" value="trpD"/>
    <property type="match status" value="1"/>
</dbReference>
<dbReference type="HAMAP" id="MF_00211">
    <property type="entry name" value="TrpD"/>
    <property type="match status" value="1"/>
</dbReference>
<feature type="binding site" evidence="9">
    <location>
        <begin position="129"/>
        <end position="137"/>
    </location>
    <ligand>
        <name>5-phospho-alpha-D-ribose 1-diphosphate</name>
        <dbReference type="ChEBI" id="CHEBI:58017"/>
    </ligand>
</feature>
<dbReference type="Proteomes" id="UP000231586">
    <property type="component" value="Unassembled WGS sequence"/>
</dbReference>
<dbReference type="GO" id="GO:0000287">
    <property type="term" value="F:magnesium ion binding"/>
    <property type="evidence" value="ECO:0007669"/>
    <property type="project" value="UniProtKB-UniRule"/>
</dbReference>
<evidence type="ECO:0000256" key="2">
    <source>
        <dbReference type="ARBA" id="ARBA00022605"/>
    </source>
</evidence>
<evidence type="ECO:0000256" key="3">
    <source>
        <dbReference type="ARBA" id="ARBA00022676"/>
    </source>
</evidence>
<dbReference type="FunFam" id="3.40.1030.10:FF:000002">
    <property type="entry name" value="Anthranilate phosphoribosyltransferase"/>
    <property type="match status" value="1"/>
</dbReference>
<comment type="cofactor">
    <cofactor evidence="9">
        <name>Mg(2+)</name>
        <dbReference type="ChEBI" id="CHEBI:18420"/>
    </cofactor>
    <text evidence="9">Binds 2 magnesium ions per monomer.</text>
</comment>
<dbReference type="SUPFAM" id="SSF52418">
    <property type="entry name" value="Nucleoside phosphorylase/phosphoribosyltransferase catalytic domain"/>
    <property type="match status" value="1"/>
</dbReference>
<comment type="catalytic activity">
    <reaction evidence="7 9">
        <text>N-(5-phospho-beta-D-ribosyl)anthranilate + diphosphate = 5-phospho-alpha-D-ribose 1-diphosphate + anthranilate</text>
        <dbReference type="Rhea" id="RHEA:11768"/>
        <dbReference type="ChEBI" id="CHEBI:16567"/>
        <dbReference type="ChEBI" id="CHEBI:18277"/>
        <dbReference type="ChEBI" id="CHEBI:33019"/>
        <dbReference type="ChEBI" id="CHEBI:58017"/>
        <dbReference type="EC" id="2.4.2.18"/>
    </reaction>
</comment>
<protein>
    <recommendedName>
        <fullName evidence="9">Anthranilate phosphoribosyltransferase</fullName>
        <ecNumber evidence="9">2.4.2.18</ecNumber>
    </recommendedName>
</protein>
<dbReference type="EMBL" id="PGTZ01000008">
    <property type="protein sequence ID" value="PJI93488.1"/>
    <property type="molecule type" value="Genomic_DNA"/>
</dbReference>
<evidence type="ECO:0000259" key="11">
    <source>
        <dbReference type="Pfam" id="PF02885"/>
    </source>
</evidence>
<feature type="domain" description="Glycosyl transferase family 3" evidence="10">
    <location>
        <begin position="95"/>
        <end position="353"/>
    </location>
</feature>
<evidence type="ECO:0000256" key="8">
    <source>
        <dbReference type="ARBA" id="ARBA00061188"/>
    </source>
</evidence>
<comment type="caution">
    <text evidence="12">The sequence shown here is derived from an EMBL/GenBank/DDBJ whole genome shotgun (WGS) entry which is preliminary data.</text>
</comment>
<dbReference type="GO" id="GO:0005829">
    <property type="term" value="C:cytosol"/>
    <property type="evidence" value="ECO:0007669"/>
    <property type="project" value="TreeGrafter"/>
</dbReference>
<feature type="binding site" evidence="9">
    <location>
        <position position="132"/>
    </location>
    <ligand>
        <name>anthranilate</name>
        <dbReference type="ChEBI" id="CHEBI:16567"/>
        <label>1</label>
    </ligand>
</feature>
<reference evidence="12 13" key="1">
    <citation type="submission" date="2017-11" db="EMBL/GenBank/DDBJ databases">
        <title>Genomic Encyclopedia of Archaeal and Bacterial Type Strains, Phase II (KMG-II): From Individual Species to Whole Genera.</title>
        <authorList>
            <person name="Goeker M."/>
        </authorList>
    </citation>
    <scope>NUCLEOTIDE SEQUENCE [LARGE SCALE GENOMIC DNA]</scope>
    <source>
        <strain evidence="12 13">DSM 22413</strain>
    </source>
</reference>
<evidence type="ECO:0000256" key="5">
    <source>
        <dbReference type="ARBA" id="ARBA00022822"/>
    </source>
</evidence>
<dbReference type="PANTHER" id="PTHR43285">
    <property type="entry name" value="ANTHRANILATE PHOSPHORIBOSYLTRANSFERASE"/>
    <property type="match status" value="1"/>
</dbReference>
<feature type="domain" description="Glycosyl transferase family 3 N-terminal" evidence="11">
    <location>
        <begin position="26"/>
        <end position="87"/>
    </location>
</feature>
<dbReference type="InterPro" id="IPR017459">
    <property type="entry name" value="Glycosyl_Trfase_fam3_N_dom"/>
</dbReference>
<comment type="subunit">
    <text evidence="9">Homodimer.</text>
</comment>
<evidence type="ECO:0000259" key="10">
    <source>
        <dbReference type="Pfam" id="PF00591"/>
    </source>
</evidence>
<comment type="similarity">
    <text evidence="8">In the C-terminal section; belongs to the anthranilate phosphoribosyltransferase family.</text>
</comment>
<feature type="binding site" evidence="9">
    <location>
        <position position="101"/>
    </location>
    <ligand>
        <name>5-phospho-alpha-D-ribose 1-diphosphate</name>
        <dbReference type="ChEBI" id="CHEBI:58017"/>
    </ligand>
</feature>
<evidence type="ECO:0000256" key="9">
    <source>
        <dbReference type="HAMAP-Rule" id="MF_00211"/>
    </source>
</evidence>
<keyword evidence="2 9" id="KW-0028">Amino-acid biosynthesis</keyword>
<feature type="binding site" evidence="9">
    <location>
        <begin position="104"/>
        <end position="105"/>
    </location>
    <ligand>
        <name>5-phospho-alpha-D-ribose 1-diphosphate</name>
        <dbReference type="ChEBI" id="CHEBI:58017"/>
    </ligand>
</feature>
<keyword evidence="5 9" id="KW-0822">Tryptophan biosynthesis</keyword>
<feature type="binding site" evidence="9">
    <location>
        <position position="246"/>
    </location>
    <ligand>
        <name>Mg(2+)</name>
        <dbReference type="ChEBI" id="CHEBI:18420"/>
        <label>2</label>
    </ligand>
</feature>
<dbReference type="UniPathway" id="UPA00035">
    <property type="reaction ID" value="UER00041"/>
</dbReference>
<dbReference type="GO" id="GO:0000162">
    <property type="term" value="P:L-tryptophan biosynthetic process"/>
    <property type="evidence" value="ECO:0007669"/>
    <property type="project" value="UniProtKB-UniRule"/>
</dbReference>
<evidence type="ECO:0000256" key="7">
    <source>
        <dbReference type="ARBA" id="ARBA00052328"/>
    </source>
</evidence>
<feature type="binding site" evidence="9">
    <location>
        <position position="101"/>
    </location>
    <ligand>
        <name>anthranilate</name>
        <dbReference type="ChEBI" id="CHEBI:16567"/>
        <label>1</label>
    </ligand>
</feature>
<dbReference type="Gene3D" id="1.20.970.10">
    <property type="entry name" value="Transferase, Pyrimidine Nucleoside Phosphorylase, Chain C"/>
    <property type="match status" value="1"/>
</dbReference>
<comment type="similarity">
    <text evidence="9">Belongs to the anthranilate phosphoribosyltransferase family.</text>
</comment>
<feature type="binding site" evidence="9">
    <location>
        <position position="109"/>
    </location>
    <ligand>
        <name>5-phospho-alpha-D-ribose 1-diphosphate</name>
        <dbReference type="ChEBI" id="CHEBI:58017"/>
    </ligand>
</feature>
<gene>
    <name evidence="9" type="primary">trpD</name>
    <name evidence="12" type="ORF">CLV34_2062</name>
</gene>
<dbReference type="EC" id="2.4.2.18" evidence="9"/>
<dbReference type="AlphaFoldDB" id="A0A2M8WRE6"/>
<dbReference type="InterPro" id="IPR005940">
    <property type="entry name" value="Anthranilate_Pribosyl_Tfrase"/>
</dbReference>
<comment type="pathway">
    <text evidence="1 9">Amino-acid biosynthesis; L-tryptophan biosynthesis; L-tryptophan from chorismate: step 2/5.</text>
</comment>
<organism evidence="12 13">
    <name type="scientific">Luteimicrobium subarcticum</name>
    <dbReference type="NCBI Taxonomy" id="620910"/>
    <lineage>
        <taxon>Bacteria</taxon>
        <taxon>Bacillati</taxon>
        <taxon>Actinomycetota</taxon>
        <taxon>Actinomycetes</taxon>
        <taxon>Micrococcales</taxon>
        <taxon>Luteimicrobium</taxon>
    </lineage>
</organism>
<name>A0A2M8WRE6_9MICO</name>
<dbReference type="InterPro" id="IPR000312">
    <property type="entry name" value="Glycosyl_Trfase_fam3"/>
</dbReference>
<feature type="binding site" evidence="9">
    <location>
        <begin position="111"/>
        <end position="114"/>
    </location>
    <ligand>
        <name>5-phospho-alpha-D-ribose 1-diphosphate</name>
        <dbReference type="ChEBI" id="CHEBI:58017"/>
    </ligand>
</feature>
<evidence type="ECO:0000256" key="6">
    <source>
        <dbReference type="ARBA" id="ARBA00023141"/>
    </source>
</evidence>